<evidence type="ECO:0000256" key="3">
    <source>
        <dbReference type="SAM" id="MobiDB-lite"/>
    </source>
</evidence>
<dbReference type="InterPro" id="IPR040096">
    <property type="entry name" value="Ric1"/>
</dbReference>
<dbReference type="GO" id="GO:0000139">
    <property type="term" value="C:Golgi membrane"/>
    <property type="evidence" value="ECO:0007669"/>
    <property type="project" value="TreeGrafter"/>
</dbReference>
<dbReference type="AlphaFoldDB" id="A0A9W9DLM1"/>
<comment type="subcellular location">
    <subcellularLocation>
        <location evidence="1">Membrane</location>
    </subcellularLocation>
</comment>
<dbReference type="GO" id="GO:0042147">
    <property type="term" value="P:retrograde transport, endosome to Golgi"/>
    <property type="evidence" value="ECO:0007669"/>
    <property type="project" value="TreeGrafter"/>
</dbReference>
<dbReference type="Proteomes" id="UP001150266">
    <property type="component" value="Unassembled WGS sequence"/>
</dbReference>
<organism evidence="5 6">
    <name type="scientific">Lentinula aciculospora</name>
    <dbReference type="NCBI Taxonomy" id="153920"/>
    <lineage>
        <taxon>Eukaryota</taxon>
        <taxon>Fungi</taxon>
        <taxon>Dikarya</taxon>
        <taxon>Basidiomycota</taxon>
        <taxon>Agaricomycotina</taxon>
        <taxon>Agaricomycetes</taxon>
        <taxon>Agaricomycetidae</taxon>
        <taxon>Agaricales</taxon>
        <taxon>Marasmiineae</taxon>
        <taxon>Omphalotaceae</taxon>
        <taxon>Lentinula</taxon>
    </lineage>
</organism>
<dbReference type="InterPro" id="IPR009771">
    <property type="entry name" value="RIC1_C"/>
</dbReference>
<dbReference type="Pfam" id="PF07064">
    <property type="entry name" value="RIC1"/>
    <property type="match status" value="1"/>
</dbReference>
<dbReference type="GO" id="GO:0006886">
    <property type="term" value="P:intracellular protein transport"/>
    <property type="evidence" value="ECO:0007669"/>
    <property type="project" value="InterPro"/>
</dbReference>
<evidence type="ECO:0000313" key="6">
    <source>
        <dbReference type="Proteomes" id="UP001150266"/>
    </source>
</evidence>
<accession>A0A9W9DLM1</accession>
<protein>
    <submittedName>
        <fullName evidence="5">RIC1-domain-containing protein</fullName>
    </submittedName>
</protein>
<evidence type="ECO:0000259" key="4">
    <source>
        <dbReference type="Pfam" id="PF07064"/>
    </source>
</evidence>
<name>A0A9W9DLM1_9AGAR</name>
<dbReference type="PANTHER" id="PTHR22746">
    <property type="entry name" value="RAB6A-GEF COMPLEX PARTNER PROTEIN 1"/>
    <property type="match status" value="1"/>
</dbReference>
<dbReference type="PANTHER" id="PTHR22746:SF10">
    <property type="entry name" value="GUANINE NUCLEOTIDE EXCHANGE FACTOR SUBUNIT RIC1"/>
    <property type="match status" value="1"/>
</dbReference>
<reference evidence="5" key="1">
    <citation type="submission" date="2022-08" db="EMBL/GenBank/DDBJ databases">
        <title>A Global Phylogenomic Analysis of the Shiitake Genus Lentinula.</title>
        <authorList>
            <consortium name="DOE Joint Genome Institute"/>
            <person name="Sierra-Patev S."/>
            <person name="Min B."/>
            <person name="Naranjo-Ortiz M."/>
            <person name="Looney B."/>
            <person name="Konkel Z."/>
            <person name="Slot J.C."/>
            <person name="Sakamoto Y."/>
            <person name="Steenwyk J.L."/>
            <person name="Rokas A."/>
            <person name="Carro J."/>
            <person name="Camarero S."/>
            <person name="Ferreira P."/>
            <person name="Molpeceres G."/>
            <person name="Ruiz-Duenas F.J."/>
            <person name="Serrano A."/>
            <person name="Henrissat B."/>
            <person name="Drula E."/>
            <person name="Hughes K.W."/>
            <person name="Mata J.L."/>
            <person name="Ishikawa N.K."/>
            <person name="Vargas-Isla R."/>
            <person name="Ushijima S."/>
            <person name="Smith C.A."/>
            <person name="Ahrendt S."/>
            <person name="Andreopoulos W."/>
            <person name="He G."/>
            <person name="Labutti K."/>
            <person name="Lipzen A."/>
            <person name="Ng V."/>
            <person name="Riley R."/>
            <person name="Sandor L."/>
            <person name="Barry K."/>
            <person name="Martinez A.T."/>
            <person name="Xiao Y."/>
            <person name="Gibbons J.G."/>
            <person name="Terashima K."/>
            <person name="Grigoriev I.V."/>
            <person name="Hibbett D.S."/>
        </authorList>
    </citation>
    <scope>NUCLEOTIDE SEQUENCE</scope>
    <source>
        <strain evidence="5">JLM2183</strain>
    </source>
</reference>
<dbReference type="GO" id="GO:0005829">
    <property type="term" value="C:cytosol"/>
    <property type="evidence" value="ECO:0007669"/>
    <property type="project" value="TreeGrafter"/>
</dbReference>
<feature type="compositionally biased region" description="Acidic residues" evidence="3">
    <location>
        <begin position="174"/>
        <end position="189"/>
    </location>
</feature>
<feature type="domain" description="RIC1 C-terminal alpha solenoid region" evidence="4">
    <location>
        <begin position="824"/>
        <end position="997"/>
    </location>
</feature>
<dbReference type="SUPFAM" id="SSF82171">
    <property type="entry name" value="DPP6 N-terminal domain-like"/>
    <property type="match status" value="1"/>
</dbReference>
<dbReference type="EMBL" id="JAOTPV010000011">
    <property type="protein sequence ID" value="KAJ4476624.1"/>
    <property type="molecule type" value="Genomic_DNA"/>
</dbReference>
<dbReference type="GO" id="GO:0034066">
    <property type="term" value="C:Ric1-Rgp1 guanyl-nucleotide exchange factor complex"/>
    <property type="evidence" value="ECO:0007669"/>
    <property type="project" value="InterPro"/>
</dbReference>
<feature type="region of interest" description="Disordered" evidence="3">
    <location>
        <begin position="170"/>
        <end position="191"/>
    </location>
</feature>
<evidence type="ECO:0000256" key="1">
    <source>
        <dbReference type="ARBA" id="ARBA00004370"/>
    </source>
</evidence>
<dbReference type="OrthoDB" id="67540at2759"/>
<dbReference type="Pfam" id="PF25440">
    <property type="entry name" value="Beta-prop_RIC1_2nd"/>
    <property type="match status" value="1"/>
</dbReference>
<keyword evidence="6" id="KW-1185">Reference proteome</keyword>
<gene>
    <name evidence="5" type="ORF">J3R30DRAFT_3487867</name>
</gene>
<comment type="caution">
    <text evidence="5">The sequence shown here is derived from an EMBL/GenBank/DDBJ whole genome shotgun (WGS) entry which is preliminary data.</text>
</comment>
<evidence type="ECO:0000313" key="5">
    <source>
        <dbReference type="EMBL" id="KAJ4476624.1"/>
    </source>
</evidence>
<proteinExistence type="predicted"/>
<evidence type="ECO:0000256" key="2">
    <source>
        <dbReference type="ARBA" id="ARBA00023136"/>
    </source>
</evidence>
<keyword evidence="2" id="KW-0472">Membrane</keyword>
<sequence>MYFPTSTARRLSTVPSLPNIPPEIILGICPSPRKSLFCTLTRNGISIWRVRPSAVLAFLSRTPTSIIDHGENREAHWSPDGSRIVIQTAESYLVLITVIFRPNQSTYQASLPTNAQRNFLAGPGEAFPLNSVSLQFEGVIRVEGTLVSVSPRKQSILFSTKTPPAIQRIPWPTAEEEEEGDREFDEEDYGSSRRRKLDEYDQWIINDNDFGWLVEPEVTISQVLHDRSTGVESWIASDGRAYIVYLSRNDETSMGELYSGISGTPDFNVSENNQVRTVTQPLAEGQRNVWVGTCIHNFETPRWVQKQRRVEPDEQHNSVYFEPRRAVRIAINAKFSLIAVGMLGGGIQYTTFPGDEGALPTSQKIEIHNPFNRQTGSVCSMEWSSDGYVLAVGWQHGWGLFSVGGRCLISGFGVEDVDQQKFQDAFMNGISNLFWAPGNFELIVLAQTSSKTIDGQVYVLPFAKSATTGQHSPDNTRYAFLQLEDRALVYRGADQPDISIINPESDVWQHIKVPQSYLATNWPIRYSSLSSDGRLIAIAGRRGLVHYSASSGRWKLFADPVQEQAFSVQGGLLWFHHVLIAAVEVSKTHQIRLYSRDLELSNQNVLHREVMSSPVIILSLVDNSLLVYCSDNTLFHFLIIPTADTIKLHLCGSITFNGVIATPSAVRMLSWMIPSAQKQIGDPVNDLAVATVLMVVGGQLVLLRPRKSANQEVKYDMQIFADRIEFCWIHLRGIAALENSLWAFDGKGIRVWLNALAIEAPAMQDQNEIPESVKESVNIPLEFYPLSVLMDKGIIIGAEHEVAARSNLPFVMFRHATSSHLFLHHILRSHLEASQVEEAVVFASHYQNLVYFAHALEILLHDVVEHEADSEIDNESDRQEVLATVVEFLDHFDAALDVVVGCARKTEMTRWRRLFDVVGNPKSLFETCLSSHRLKTAGSYLLVLHNLEQLDEKNVDAIRLLKSAMEEKDWQLCRELLRFLRSIDDSGAALRDALVQTSLVVGTQ</sequence>